<comment type="caution">
    <text evidence="3">The sequence shown here is derived from an EMBL/GenBank/DDBJ whole genome shotgun (WGS) entry which is preliminary data.</text>
</comment>
<name>A0A8J8KAY7_9BACI</name>
<keyword evidence="1" id="KW-0378">Hydrolase</keyword>
<dbReference type="AlphaFoldDB" id="A0A8J8KAY7"/>
<dbReference type="Proteomes" id="UP000625804">
    <property type="component" value="Unassembled WGS sequence"/>
</dbReference>
<keyword evidence="4" id="KW-1185">Reference proteome</keyword>
<dbReference type="Gene3D" id="3.40.50.1820">
    <property type="entry name" value="alpha/beta hydrolase"/>
    <property type="match status" value="1"/>
</dbReference>
<dbReference type="RefSeq" id="WP_173730557.1">
    <property type="nucleotide sequence ID" value="NZ_JABTTE010000005.1"/>
</dbReference>
<dbReference type="PANTHER" id="PTHR42776">
    <property type="entry name" value="SERINE PEPTIDASE S9 FAMILY MEMBER"/>
    <property type="match status" value="1"/>
</dbReference>
<gene>
    <name evidence="3" type="ORF">HR057_06160</name>
</gene>
<proteinExistence type="predicted"/>
<dbReference type="GO" id="GO:0004252">
    <property type="term" value="F:serine-type endopeptidase activity"/>
    <property type="evidence" value="ECO:0007669"/>
    <property type="project" value="TreeGrafter"/>
</dbReference>
<dbReference type="InterPro" id="IPR001375">
    <property type="entry name" value="Peptidase_S9_cat"/>
</dbReference>
<evidence type="ECO:0000313" key="3">
    <source>
        <dbReference type="EMBL" id="NSL51354.1"/>
    </source>
</evidence>
<dbReference type="PANTHER" id="PTHR42776:SF27">
    <property type="entry name" value="DIPEPTIDYL PEPTIDASE FAMILY MEMBER 6"/>
    <property type="match status" value="1"/>
</dbReference>
<dbReference type="SUPFAM" id="SSF53474">
    <property type="entry name" value="alpha/beta-Hydrolases"/>
    <property type="match status" value="1"/>
</dbReference>
<reference evidence="3" key="1">
    <citation type="submission" date="2020-06" db="EMBL/GenBank/DDBJ databases">
        <title>A novel thermopfilic bacterium from Erzurum, Turkey.</title>
        <authorList>
            <person name="Adiguzel A."/>
            <person name="Ay H."/>
            <person name="Baltaci M.O."/>
        </authorList>
    </citation>
    <scope>NUCLEOTIDE SEQUENCE</scope>
    <source>
        <strain evidence="3">P2</strain>
    </source>
</reference>
<organism evidence="3 4">
    <name type="scientific">Calidifontibacillus erzurumensis</name>
    <dbReference type="NCBI Taxonomy" id="2741433"/>
    <lineage>
        <taxon>Bacteria</taxon>
        <taxon>Bacillati</taxon>
        <taxon>Bacillota</taxon>
        <taxon>Bacilli</taxon>
        <taxon>Bacillales</taxon>
        <taxon>Bacillaceae</taxon>
        <taxon>Calidifontibacillus/Schinkia group</taxon>
        <taxon>Calidifontibacillus</taxon>
    </lineage>
</organism>
<feature type="domain" description="Peptidase S9 prolyl oligopeptidase catalytic" evidence="2">
    <location>
        <begin position="75"/>
        <end position="264"/>
    </location>
</feature>
<sequence length="270" mass="30952">MNIAGKLLDMQRFPSPHPQIDVYLVTYLSDKYKVKGFLAIPRWSPITKNGKFPGFLYLRGGIKSVGMVRIARIIQFAAEGFVVMAPFYRGNYGGEGYEDFAGEDRTDALEAFEILRSHPLVDEEHIHVFGFSRGGAMALITAIEKPAVKTVVTWGGVSDMTLTYEERVDLRRMMKRVIGGTPNKVPEQYKWRTPLEHIEKINAPVLIIHGAKDQNVSVKHAYLLEQKLKEQNKTYTIWIFNDYTHYFPPIENRKVVQNLTLWMKNGGRLF</sequence>
<dbReference type="GO" id="GO:0006508">
    <property type="term" value="P:proteolysis"/>
    <property type="evidence" value="ECO:0007669"/>
    <property type="project" value="InterPro"/>
</dbReference>
<evidence type="ECO:0000313" key="4">
    <source>
        <dbReference type="Proteomes" id="UP000625804"/>
    </source>
</evidence>
<protein>
    <submittedName>
        <fullName evidence="3">S9 family peptidase</fullName>
    </submittedName>
</protein>
<evidence type="ECO:0000259" key="2">
    <source>
        <dbReference type="Pfam" id="PF00326"/>
    </source>
</evidence>
<evidence type="ECO:0000256" key="1">
    <source>
        <dbReference type="ARBA" id="ARBA00022801"/>
    </source>
</evidence>
<dbReference type="InterPro" id="IPR029058">
    <property type="entry name" value="AB_hydrolase_fold"/>
</dbReference>
<dbReference type="Pfam" id="PF00326">
    <property type="entry name" value="Peptidase_S9"/>
    <property type="match status" value="1"/>
</dbReference>
<accession>A0A8J8KAY7</accession>
<dbReference type="EMBL" id="JABTTE010000005">
    <property type="protein sequence ID" value="NSL51354.1"/>
    <property type="molecule type" value="Genomic_DNA"/>
</dbReference>